<reference evidence="2" key="1">
    <citation type="submission" date="2016-10" db="EMBL/GenBank/DDBJ databases">
        <authorList>
            <person name="Varghese N."/>
            <person name="Submissions S."/>
        </authorList>
    </citation>
    <scope>NUCLEOTIDE SEQUENCE [LARGE SCALE GENOMIC DNA]</scope>
    <source>
        <strain evidence="2">CGMCC 1.10789</strain>
    </source>
</reference>
<dbReference type="STRING" id="990712.SAMN05216257_102241"/>
<proteinExistence type="predicted"/>
<evidence type="ECO:0000313" key="1">
    <source>
        <dbReference type="EMBL" id="SDK29595.1"/>
    </source>
</evidence>
<protein>
    <submittedName>
        <fullName evidence="1">Uncharacterized protein</fullName>
    </submittedName>
</protein>
<evidence type="ECO:0000313" key="2">
    <source>
        <dbReference type="Proteomes" id="UP000199328"/>
    </source>
</evidence>
<dbReference type="AlphaFoldDB" id="A0A1G9ASM7"/>
<name>A0A1G9ASM7_9RHOB</name>
<dbReference type="Pfam" id="PF20082">
    <property type="entry name" value="DUF6476"/>
    <property type="match status" value="1"/>
</dbReference>
<keyword evidence="2" id="KW-1185">Reference proteome</keyword>
<accession>A0A1G9ASM7</accession>
<dbReference type="EMBL" id="FNFV01000002">
    <property type="protein sequence ID" value="SDK29595.1"/>
    <property type="molecule type" value="Genomic_DNA"/>
</dbReference>
<organism evidence="1 2">
    <name type="scientific">Meinhardsimonia xiamenensis</name>
    <dbReference type="NCBI Taxonomy" id="990712"/>
    <lineage>
        <taxon>Bacteria</taxon>
        <taxon>Pseudomonadati</taxon>
        <taxon>Pseudomonadota</taxon>
        <taxon>Alphaproteobacteria</taxon>
        <taxon>Rhodobacterales</taxon>
        <taxon>Paracoccaceae</taxon>
        <taxon>Meinhardsimonia</taxon>
    </lineage>
</organism>
<sequence length="77" mass="8379">MIAGFLVLIAVLVIRLPAPAPAGPPLPERIRLPEGAAPYAFTEAPGWYAVVTRDGRILIFERETGRLKREIAVEIGD</sequence>
<dbReference type="InterPro" id="IPR045519">
    <property type="entry name" value="DUF6476"/>
</dbReference>
<gene>
    <name evidence="1" type="ORF">SAMN05216257_102241</name>
</gene>
<dbReference type="Proteomes" id="UP000199328">
    <property type="component" value="Unassembled WGS sequence"/>
</dbReference>